<dbReference type="KEGG" id="ton:TON_0508"/>
<proteinExistence type="predicted"/>
<dbReference type="AlphaFoldDB" id="B6YU53"/>
<dbReference type="RefSeq" id="WP_012571467.1">
    <property type="nucleotide sequence ID" value="NC_011529.1"/>
</dbReference>
<keyword evidence="3" id="KW-1185">Reference proteome</keyword>
<dbReference type="STRING" id="523850.TON_0508"/>
<organism evidence="2 3">
    <name type="scientific">Thermococcus onnurineus (strain NA1)</name>
    <dbReference type="NCBI Taxonomy" id="523850"/>
    <lineage>
        <taxon>Archaea</taxon>
        <taxon>Methanobacteriati</taxon>
        <taxon>Methanobacteriota</taxon>
        <taxon>Thermococci</taxon>
        <taxon>Thermococcales</taxon>
        <taxon>Thermococcaceae</taxon>
        <taxon>Thermococcus</taxon>
    </lineage>
</organism>
<evidence type="ECO:0000313" key="3">
    <source>
        <dbReference type="Proteomes" id="UP000002727"/>
    </source>
</evidence>
<gene>
    <name evidence="2" type="ordered locus">TON_0508</name>
</gene>
<evidence type="ECO:0000313" key="2">
    <source>
        <dbReference type="EMBL" id="ACJ15995.1"/>
    </source>
</evidence>
<dbReference type="OrthoDB" id="102451at2157"/>
<dbReference type="Proteomes" id="UP000002727">
    <property type="component" value="Chromosome"/>
</dbReference>
<feature type="transmembrane region" description="Helical" evidence="1">
    <location>
        <begin position="30"/>
        <end position="49"/>
    </location>
</feature>
<dbReference type="GeneID" id="7016805"/>
<dbReference type="PATRIC" id="fig|523850.10.peg.509"/>
<accession>B6YU53</accession>
<reference evidence="2 3" key="1">
    <citation type="journal article" date="2008" name="J. Bacteriol.">
        <title>The complete genome sequence of Thermococcus onnurineus NA1 reveals a mixed heterotrophic and carboxydotrophic metabolism.</title>
        <authorList>
            <person name="Lee H.S."/>
            <person name="Kang S.G."/>
            <person name="Bae S.S."/>
            <person name="Lim J.K."/>
            <person name="Cho Y."/>
            <person name="Kim Y.J."/>
            <person name="Jeon J.H."/>
            <person name="Cha S.S."/>
            <person name="Kwon K.K."/>
            <person name="Kim H.T."/>
            <person name="Park C.J."/>
            <person name="Lee H.W."/>
            <person name="Kim S.I."/>
            <person name="Chun J."/>
            <person name="Colwell R.R."/>
            <person name="Kim S.J."/>
            <person name="Lee J.H."/>
        </authorList>
    </citation>
    <scope>NUCLEOTIDE SEQUENCE [LARGE SCALE GENOMIC DNA]</scope>
    <source>
        <strain evidence="2 3">NA1</strain>
    </source>
</reference>
<dbReference type="InterPro" id="IPR010001">
    <property type="entry name" value="BofA"/>
</dbReference>
<dbReference type="eggNOG" id="arCOG05132">
    <property type="taxonomic scope" value="Archaea"/>
</dbReference>
<keyword evidence="1" id="KW-1133">Transmembrane helix</keyword>
<feature type="transmembrane region" description="Helical" evidence="1">
    <location>
        <begin position="56"/>
        <end position="77"/>
    </location>
</feature>
<dbReference type="Pfam" id="PF07441">
    <property type="entry name" value="BofA"/>
    <property type="match status" value="1"/>
</dbReference>
<keyword evidence="1" id="KW-0812">Transmembrane</keyword>
<name>B6YU53_THEON</name>
<sequence length="78" mass="8570">MIETLLFLVLLVVALYLVIKLTVAILKYLVTNAIIGLILLWILNTVGIAHVEYTFLNILIVAIGGIVGVILLVILSWL</sequence>
<dbReference type="EMBL" id="CP000855">
    <property type="protein sequence ID" value="ACJ15995.1"/>
    <property type="molecule type" value="Genomic_DNA"/>
</dbReference>
<evidence type="ECO:0000256" key="1">
    <source>
        <dbReference type="SAM" id="Phobius"/>
    </source>
</evidence>
<protein>
    <submittedName>
        <fullName evidence="2">Hypothetical membrane protein, conserved</fullName>
    </submittedName>
</protein>
<dbReference type="HOGENOM" id="CLU_188854_0_0_2"/>
<keyword evidence="1" id="KW-0472">Membrane</keyword>